<feature type="compositionally biased region" description="Basic residues" evidence="2">
    <location>
        <begin position="56"/>
        <end position="67"/>
    </location>
</feature>
<proteinExistence type="predicted"/>
<feature type="region of interest" description="Disordered" evidence="2">
    <location>
        <begin position="184"/>
        <end position="218"/>
    </location>
</feature>
<organism evidence="3 4">
    <name type="scientific">Euplotes crassus</name>
    <dbReference type="NCBI Taxonomy" id="5936"/>
    <lineage>
        <taxon>Eukaryota</taxon>
        <taxon>Sar</taxon>
        <taxon>Alveolata</taxon>
        <taxon>Ciliophora</taxon>
        <taxon>Intramacronucleata</taxon>
        <taxon>Spirotrichea</taxon>
        <taxon>Hypotrichia</taxon>
        <taxon>Euplotida</taxon>
        <taxon>Euplotidae</taxon>
        <taxon>Moneuplotes</taxon>
    </lineage>
</organism>
<evidence type="ECO:0000256" key="1">
    <source>
        <dbReference type="SAM" id="Coils"/>
    </source>
</evidence>
<dbReference type="Proteomes" id="UP001295684">
    <property type="component" value="Unassembled WGS sequence"/>
</dbReference>
<feature type="region of interest" description="Disordered" evidence="2">
    <location>
        <begin position="290"/>
        <end position="310"/>
    </location>
</feature>
<reference evidence="3" key="1">
    <citation type="submission" date="2023-07" db="EMBL/GenBank/DDBJ databases">
        <authorList>
            <consortium name="AG Swart"/>
            <person name="Singh M."/>
            <person name="Singh A."/>
            <person name="Seah K."/>
            <person name="Emmerich C."/>
        </authorList>
    </citation>
    <scope>NUCLEOTIDE SEQUENCE</scope>
    <source>
        <strain evidence="3">DP1</strain>
    </source>
</reference>
<protein>
    <submittedName>
        <fullName evidence="3">Uncharacterized protein</fullName>
    </submittedName>
</protein>
<sequence length="447" mass="51353">MYSTKHKNYSLIAHQHEEGKFETGRLKIGAKKSYSPDGKSPFVNLAKGNYKINPKLMKRTKKSKKLKKSTDQTCEKKLKTAQSSQKSELSTRSTAFQVQVSKFGVSDRSLTHRNKDSSKDLTNKDSWNYLNNFKKNTIGSLSNPKMDKSKKLKSKQVKYNAYLSSQNKLLKKSKPNQLQGALKNYSRNKKLNHKNSKSNPSKKDKGKKSVDMRKARSKESTFIQSSLFRNMSPVINRKILLDLQNMASELTTEKSMKSQNFTKNISESIGNGYMSLNSNCRSNDMLTKDEPEITPSPNHQHQSFPVSTSLSDMTPLLKDFEEMKLREEDLIHQLQTEKSQRHELEQQVTEQNSKLQDNQGLIQKLANEIATLKASNKDLTTQLERYQSRQDLDITHLETKNRLLTEALNKRNKDVKELESGNEDLISLLEKCDDKIQKLQEKCSDYE</sequence>
<name>A0AAD1XCG2_EUPCR</name>
<evidence type="ECO:0000313" key="3">
    <source>
        <dbReference type="EMBL" id="CAI2365982.1"/>
    </source>
</evidence>
<evidence type="ECO:0000313" key="4">
    <source>
        <dbReference type="Proteomes" id="UP001295684"/>
    </source>
</evidence>
<feature type="compositionally biased region" description="Basic and acidic residues" evidence="2">
    <location>
        <begin position="201"/>
        <end position="218"/>
    </location>
</feature>
<feature type="compositionally biased region" description="Basic residues" evidence="2">
    <location>
        <begin position="186"/>
        <end position="196"/>
    </location>
</feature>
<feature type="compositionally biased region" description="Polar residues" evidence="2">
    <location>
        <begin position="295"/>
        <end position="310"/>
    </location>
</feature>
<keyword evidence="1" id="KW-0175">Coiled coil</keyword>
<accession>A0AAD1XCG2</accession>
<evidence type="ECO:0000256" key="2">
    <source>
        <dbReference type="SAM" id="MobiDB-lite"/>
    </source>
</evidence>
<feature type="coiled-coil region" evidence="1">
    <location>
        <begin position="317"/>
        <end position="389"/>
    </location>
</feature>
<dbReference type="AlphaFoldDB" id="A0AAD1XCG2"/>
<feature type="region of interest" description="Disordered" evidence="2">
    <location>
        <begin position="54"/>
        <end position="91"/>
    </location>
</feature>
<comment type="caution">
    <text evidence="3">The sequence shown here is derived from an EMBL/GenBank/DDBJ whole genome shotgun (WGS) entry which is preliminary data.</text>
</comment>
<feature type="compositionally biased region" description="Basic and acidic residues" evidence="2">
    <location>
        <begin position="68"/>
        <end position="78"/>
    </location>
</feature>
<dbReference type="EMBL" id="CAMPGE010007056">
    <property type="protein sequence ID" value="CAI2365982.1"/>
    <property type="molecule type" value="Genomic_DNA"/>
</dbReference>
<feature type="compositionally biased region" description="Polar residues" evidence="2">
    <location>
        <begin position="80"/>
        <end position="91"/>
    </location>
</feature>
<keyword evidence="4" id="KW-1185">Reference proteome</keyword>
<gene>
    <name evidence="3" type="ORF">ECRASSUSDP1_LOCUS7251</name>
</gene>